<dbReference type="GO" id="GO:0006887">
    <property type="term" value="P:exocytosis"/>
    <property type="evidence" value="ECO:0007669"/>
    <property type="project" value="UniProtKB-KW"/>
</dbReference>
<reference evidence="6 7" key="2">
    <citation type="submission" date="2024-10" db="EMBL/GenBank/DDBJ databases">
        <authorList>
            <person name="Ryan C."/>
        </authorList>
    </citation>
    <scope>NUCLEOTIDE SEQUENCE [LARGE SCALE GENOMIC DNA]</scope>
</reference>
<keyword evidence="2 3" id="KW-0813">Transport</keyword>
<dbReference type="InterPro" id="IPR016159">
    <property type="entry name" value="Cullin_repeat-like_dom_sf"/>
</dbReference>
<gene>
    <name evidence="6" type="ORF">URODEC1_LOCUS86288</name>
</gene>
<name>A0ABC9DK03_9POAL</name>
<protein>
    <recommendedName>
        <fullName evidence="3">Exocyst subunit Exo70 family protein</fullName>
    </recommendedName>
</protein>
<feature type="compositionally biased region" description="Low complexity" evidence="4">
    <location>
        <begin position="321"/>
        <end position="332"/>
    </location>
</feature>
<comment type="function">
    <text evidence="3">Component of the exocyst complex.</text>
</comment>
<dbReference type="GO" id="GO:0015031">
    <property type="term" value="P:protein transport"/>
    <property type="evidence" value="ECO:0007669"/>
    <property type="project" value="UniProtKB-KW"/>
</dbReference>
<keyword evidence="3" id="KW-0268">Exocytosis</keyword>
<dbReference type="InterPro" id="IPR046364">
    <property type="entry name" value="Exo70_C"/>
</dbReference>
<evidence type="ECO:0000256" key="2">
    <source>
        <dbReference type="ARBA" id="ARBA00022448"/>
    </source>
</evidence>
<reference evidence="7" key="1">
    <citation type="submission" date="2024-06" db="EMBL/GenBank/DDBJ databases">
        <authorList>
            <person name="Ryan C."/>
        </authorList>
    </citation>
    <scope>NUCLEOTIDE SEQUENCE [LARGE SCALE GENOMIC DNA]</scope>
</reference>
<dbReference type="SUPFAM" id="SSF74788">
    <property type="entry name" value="Cullin repeat-like"/>
    <property type="match status" value="1"/>
</dbReference>
<evidence type="ECO:0000256" key="3">
    <source>
        <dbReference type="RuleBase" id="RU365026"/>
    </source>
</evidence>
<dbReference type="InterPro" id="IPR004140">
    <property type="entry name" value="Exo70"/>
</dbReference>
<organism evidence="6 7">
    <name type="scientific">Urochloa decumbens</name>
    <dbReference type="NCBI Taxonomy" id="240449"/>
    <lineage>
        <taxon>Eukaryota</taxon>
        <taxon>Viridiplantae</taxon>
        <taxon>Streptophyta</taxon>
        <taxon>Embryophyta</taxon>
        <taxon>Tracheophyta</taxon>
        <taxon>Spermatophyta</taxon>
        <taxon>Magnoliopsida</taxon>
        <taxon>Liliopsida</taxon>
        <taxon>Poales</taxon>
        <taxon>Poaceae</taxon>
        <taxon>PACMAD clade</taxon>
        <taxon>Panicoideae</taxon>
        <taxon>Panicodae</taxon>
        <taxon>Paniceae</taxon>
        <taxon>Melinidinae</taxon>
        <taxon>Urochloa</taxon>
    </lineage>
</organism>
<evidence type="ECO:0000259" key="5">
    <source>
        <dbReference type="Pfam" id="PF03081"/>
    </source>
</evidence>
<dbReference type="Gene3D" id="1.20.1280.170">
    <property type="entry name" value="Exocyst complex component Exo70"/>
    <property type="match status" value="1"/>
</dbReference>
<keyword evidence="7" id="KW-1185">Reference proteome</keyword>
<dbReference type="Pfam" id="PF03081">
    <property type="entry name" value="Exo70_C"/>
    <property type="match status" value="1"/>
</dbReference>
<feature type="region of interest" description="Disordered" evidence="4">
    <location>
        <begin position="310"/>
        <end position="332"/>
    </location>
</feature>
<evidence type="ECO:0000256" key="1">
    <source>
        <dbReference type="ARBA" id="ARBA00006756"/>
    </source>
</evidence>
<evidence type="ECO:0000313" key="6">
    <source>
        <dbReference type="EMBL" id="CAL5040778.1"/>
    </source>
</evidence>
<sequence>MESIEGATTGLIGSRITPLSAAPQAQVAVARGRPESMEGGSSVAHIGSRISRMSLLASAAACNSVIRRISDATSSSSGSSGFSRLSSDRGSHAASDVFWLFYQEVRGSEEESCGASNCSINNGYGDRDMERLLRQLDVSWVLHAADANSDAGSSRQLRHLTATWLRALAEILHTYSDFRHNGGASPAANFFCVMHRRYWGKGSGAPDQLNFTRFAGAAISKMLPFVDSLAAPPPRTATAIDDGALPAQKLQALIQVRGALTRIRGIAELSSATSAEVASVHDDLFRLLSAKLARLDEAVWNTMEEVSARVMPSTEDDDGSGSDSDSGALHGSSGIHKMTRSVLNYINLLETDYGSVHRIVYEAAKLRKCAPAIGNIGTLPSLKLEMVSCLEEKLHEESQSFPNQSLRYLFMINNLHFVKHKFHSMFDMKFHMPVLTSKIDNYIQRYLQVSWAPVLSCFHSLAPGPLCLGRYSPLPKFESEFQKAYSTQKLSKVPDPELRTRLRKAVIDEVTPSFTEYLQDNTVINKGITLSPQELEEMLQELFEG</sequence>
<comment type="similarity">
    <text evidence="1 3">Belongs to the EXO70 family.</text>
</comment>
<dbReference type="EMBL" id="OZ075144">
    <property type="protein sequence ID" value="CAL5040778.1"/>
    <property type="molecule type" value="Genomic_DNA"/>
</dbReference>
<evidence type="ECO:0000313" key="7">
    <source>
        <dbReference type="Proteomes" id="UP001497457"/>
    </source>
</evidence>
<dbReference type="Proteomes" id="UP001497457">
    <property type="component" value="Chromosome 34rd"/>
</dbReference>
<proteinExistence type="inferred from homology"/>
<evidence type="ECO:0000256" key="4">
    <source>
        <dbReference type="SAM" id="MobiDB-lite"/>
    </source>
</evidence>
<feature type="domain" description="Exocyst complex subunit Exo70 C-terminal" evidence="5">
    <location>
        <begin position="282"/>
        <end position="541"/>
    </location>
</feature>
<dbReference type="PANTHER" id="PTHR12542:SF170">
    <property type="entry name" value="EXOCYST SUBUNIT EXO70 FAMILY PROTEIN"/>
    <property type="match status" value="1"/>
</dbReference>
<accession>A0ABC9DK03</accession>
<dbReference type="AlphaFoldDB" id="A0ABC9DK03"/>
<keyword evidence="3" id="KW-0653">Protein transport</keyword>
<dbReference type="PANTHER" id="PTHR12542">
    <property type="entry name" value="EXOCYST COMPLEX PROTEIN EXO70"/>
    <property type="match status" value="1"/>
</dbReference>